<organism evidence="4">
    <name type="scientific">viral metagenome</name>
    <dbReference type="NCBI Taxonomy" id="1070528"/>
    <lineage>
        <taxon>unclassified sequences</taxon>
        <taxon>metagenomes</taxon>
        <taxon>organismal metagenomes</taxon>
    </lineage>
</organism>
<evidence type="ECO:0000313" key="4">
    <source>
        <dbReference type="EMBL" id="QHT02362.1"/>
    </source>
</evidence>
<dbReference type="GO" id="GO:0016787">
    <property type="term" value="F:hydrolase activity"/>
    <property type="evidence" value="ECO:0007669"/>
    <property type="project" value="UniProtKB-KW"/>
</dbReference>
<reference evidence="4" key="1">
    <citation type="journal article" date="2020" name="Nature">
        <title>Giant virus diversity and host interactions through global metagenomics.</title>
        <authorList>
            <person name="Schulz F."/>
            <person name="Roux S."/>
            <person name="Paez-Espino D."/>
            <person name="Jungbluth S."/>
            <person name="Walsh D.A."/>
            <person name="Denef V.J."/>
            <person name="McMahon K.D."/>
            <person name="Konstantinidis K.T."/>
            <person name="Eloe-Fadrosh E.A."/>
            <person name="Kyrpides N.C."/>
            <person name="Woyke T."/>
        </authorList>
    </citation>
    <scope>NUCLEOTIDE SEQUENCE</scope>
    <source>
        <strain evidence="4">GVMAG-M-3300020565-3</strain>
    </source>
</reference>
<dbReference type="Gene3D" id="3.40.50.850">
    <property type="entry name" value="Isochorismatase-like"/>
    <property type="match status" value="1"/>
</dbReference>
<name>A0A6C0CDZ0_9ZZZZ</name>
<proteinExistence type="inferred from homology"/>
<dbReference type="PANTHER" id="PTHR11080">
    <property type="entry name" value="PYRAZINAMIDASE/NICOTINAMIDASE"/>
    <property type="match status" value="1"/>
</dbReference>
<feature type="region of interest" description="Disordered" evidence="3">
    <location>
        <begin position="531"/>
        <end position="568"/>
    </location>
</feature>
<dbReference type="InterPro" id="IPR052347">
    <property type="entry name" value="Isochorismatase_Nicotinamidase"/>
</dbReference>
<evidence type="ECO:0000256" key="1">
    <source>
        <dbReference type="ARBA" id="ARBA00006336"/>
    </source>
</evidence>
<evidence type="ECO:0000256" key="3">
    <source>
        <dbReference type="SAM" id="MobiDB-lite"/>
    </source>
</evidence>
<evidence type="ECO:0000256" key="2">
    <source>
        <dbReference type="ARBA" id="ARBA00022801"/>
    </source>
</evidence>
<dbReference type="AlphaFoldDB" id="A0A6C0CDZ0"/>
<dbReference type="InterPro" id="IPR036380">
    <property type="entry name" value="Isochorismatase-like_sf"/>
</dbReference>
<accession>A0A6C0CDZ0</accession>
<sequence>MSSDYKVLVVVDIQNCFIQGGSLGSEKIEDLKKFIDLVKEVDKKISTNNYDLVVFSKDIHPLNHSSLFDNTSPQDGVFKYHCRNTRKNCIKDTTNSTTYMSSAAKEIIRDILCNKKDSTIKEHFYDKKNVYKSITGNDYKFYNPNLERTFKRVLTNDASKTSKVSKVSKISEIINGVKNEMNDKKYDINYGKIKTLENLLGDYISNPKLDDDSKGFLRGLLNDKKYKGLKVQGLDLNYLFYGTSIKEIIYALNTNTNSEIGITQDEHIEEPDYNDKAYNVDKLKYKTRSASASASANANTKFISIAKGQYCDYESYSAFNYHTKIEKDKTNSIIYDIFGKYDSSLNKLIPLSAEKKYSTGLFEYILKSFDEQGGKTNINIDVCGLVTNICVVNTVHQGIAMWEKVYKGGYTDRTCKFNLLEYLSIPLSVPVPNYSYLNYSYTEQINKEKDLGKMLLQVSNLKSLLTTKFEDDVLTPNPSIRNEKISYTVDFDINLQETLTEYINQYINQINQINQNIINSTLNFTHITPQKGGKKLKTAKAAPKKTAKAAPKTAKAASKKTAKAVSKN</sequence>
<feature type="compositionally biased region" description="Basic residues" evidence="3">
    <location>
        <begin position="532"/>
        <end position="547"/>
    </location>
</feature>
<comment type="similarity">
    <text evidence="1">Belongs to the isochorismatase family.</text>
</comment>
<protein>
    <recommendedName>
        <fullName evidence="5">Isochorismatase-like domain-containing protein</fullName>
    </recommendedName>
</protein>
<dbReference type="EMBL" id="MN739393">
    <property type="protein sequence ID" value="QHT02362.1"/>
    <property type="molecule type" value="Genomic_DNA"/>
</dbReference>
<keyword evidence="2" id="KW-0378">Hydrolase</keyword>
<dbReference type="PANTHER" id="PTHR11080:SF2">
    <property type="entry name" value="LD05707P"/>
    <property type="match status" value="1"/>
</dbReference>
<evidence type="ECO:0008006" key="5">
    <source>
        <dbReference type="Google" id="ProtNLM"/>
    </source>
</evidence>